<reference evidence="13" key="1">
    <citation type="submission" date="2023-06" db="EMBL/GenBank/DDBJ databases">
        <title>Genomic of Agaribacillus aureum.</title>
        <authorList>
            <person name="Wang G."/>
        </authorList>
    </citation>
    <scope>NUCLEOTIDE SEQUENCE</scope>
    <source>
        <strain evidence="13">BMA12</strain>
    </source>
</reference>
<dbReference type="InterPro" id="IPR005762">
    <property type="entry name" value="MurD"/>
</dbReference>
<dbReference type="Pfam" id="PF21799">
    <property type="entry name" value="MurD-like_N"/>
    <property type="match status" value="1"/>
</dbReference>
<feature type="binding site" evidence="9">
    <location>
        <begin position="110"/>
        <end position="116"/>
    </location>
    <ligand>
        <name>ATP</name>
        <dbReference type="ChEBI" id="CHEBI:30616"/>
    </ligand>
</feature>
<protein>
    <recommendedName>
        <fullName evidence="9 10">UDP-N-acetylmuramoylalanine--D-glutamate ligase</fullName>
        <ecNumber evidence="9 10">6.3.2.9</ecNumber>
    </recommendedName>
    <alternativeName>
        <fullName evidence="9">D-glutamic acid-adding enzyme</fullName>
    </alternativeName>
    <alternativeName>
        <fullName evidence="9">UDP-N-acetylmuramoyl-L-alanyl-D-glutamate synthetase</fullName>
    </alternativeName>
</protein>
<keyword evidence="3 9" id="KW-0963">Cytoplasm</keyword>
<proteinExistence type="inferred from homology"/>
<evidence type="ECO:0000256" key="10">
    <source>
        <dbReference type="RuleBase" id="RU003664"/>
    </source>
</evidence>
<comment type="subcellular location">
    <subcellularLocation>
        <location evidence="1 9 10">Cytoplasm</location>
    </subcellularLocation>
</comment>
<dbReference type="SUPFAM" id="SSF51984">
    <property type="entry name" value="MurCD N-terminal domain"/>
    <property type="match status" value="1"/>
</dbReference>
<dbReference type="Proteomes" id="UP001172083">
    <property type="component" value="Unassembled WGS sequence"/>
</dbReference>
<keyword evidence="8 9" id="KW-0131">Cell cycle</keyword>
<keyword evidence="9 10" id="KW-0573">Peptidoglycan synthesis</keyword>
<evidence type="ECO:0000256" key="9">
    <source>
        <dbReference type="HAMAP-Rule" id="MF_00639"/>
    </source>
</evidence>
<keyword evidence="7 9" id="KW-0067">ATP-binding</keyword>
<sequence length="454" mass="50376">MQERIVILGAGESGVGAALLAQAKGFAVFVSDFGTILPKYKSVLSAHQIPYEQGRHSTNLILSATEVIKSPGIPDSAPILVALRKAGIPVIGEIEFAARYTNAKMLAITGTNGKTTTTLLLYHLLKESGLSVGLAGNVGYSLARQVMDDKFDFYVLELSSFQLDTLFDFKADVAILLNITPDHLDRYDYDFDKYTRSKFRITNNMLPDDHFVYFCDDDVIRNYLKKHPADMNNLPVSLTKSQVRGAFMDDHAFEFRTGLSPDFRIKSADIPIYGSHNKINAMAAILAASMIGIGHKAIRKALKTFKNADHRLEEVGSFNDILFVNDSKATNVEATFYALEAFDRPIIWIAGGTDKGNDYSKLKALARKNVKALICLGLDNEKLKEAFGAQLTNLQETKEMEDAVKKSFKLAENGDVILLSPACASFDLFKNYEERGKKFKKAVKNIMLNKREVV</sequence>
<dbReference type="Gene3D" id="3.90.190.20">
    <property type="entry name" value="Mur ligase, C-terminal domain"/>
    <property type="match status" value="1"/>
</dbReference>
<dbReference type="InterPro" id="IPR013221">
    <property type="entry name" value="Mur_ligase_cen"/>
</dbReference>
<evidence type="ECO:0000256" key="2">
    <source>
        <dbReference type="ARBA" id="ARBA00004752"/>
    </source>
</evidence>
<comment type="similarity">
    <text evidence="9">Belongs to the MurCDEF family.</text>
</comment>
<evidence type="ECO:0000256" key="3">
    <source>
        <dbReference type="ARBA" id="ARBA00022490"/>
    </source>
</evidence>
<evidence type="ECO:0000256" key="4">
    <source>
        <dbReference type="ARBA" id="ARBA00022598"/>
    </source>
</evidence>
<evidence type="ECO:0000256" key="1">
    <source>
        <dbReference type="ARBA" id="ARBA00004496"/>
    </source>
</evidence>
<comment type="catalytic activity">
    <reaction evidence="9 10">
        <text>UDP-N-acetyl-alpha-D-muramoyl-L-alanine + D-glutamate + ATP = UDP-N-acetyl-alpha-D-muramoyl-L-alanyl-D-glutamate + ADP + phosphate + H(+)</text>
        <dbReference type="Rhea" id="RHEA:16429"/>
        <dbReference type="ChEBI" id="CHEBI:15378"/>
        <dbReference type="ChEBI" id="CHEBI:29986"/>
        <dbReference type="ChEBI" id="CHEBI:30616"/>
        <dbReference type="ChEBI" id="CHEBI:43474"/>
        <dbReference type="ChEBI" id="CHEBI:83898"/>
        <dbReference type="ChEBI" id="CHEBI:83900"/>
        <dbReference type="ChEBI" id="CHEBI:456216"/>
        <dbReference type="EC" id="6.3.2.9"/>
    </reaction>
</comment>
<keyword evidence="4 9" id="KW-0436">Ligase</keyword>
<keyword evidence="9 10" id="KW-0133">Cell shape</keyword>
<keyword evidence="5 9" id="KW-0132">Cell division</keyword>
<dbReference type="InterPro" id="IPR018109">
    <property type="entry name" value="Folylpolyglutamate_synth_CS"/>
</dbReference>
<dbReference type="InterPro" id="IPR004101">
    <property type="entry name" value="Mur_ligase_C"/>
</dbReference>
<dbReference type="PANTHER" id="PTHR43692">
    <property type="entry name" value="UDP-N-ACETYLMURAMOYLALANINE--D-GLUTAMATE LIGASE"/>
    <property type="match status" value="1"/>
</dbReference>
<accession>A0ABT8L1E5</accession>
<dbReference type="InterPro" id="IPR036565">
    <property type="entry name" value="Mur-like_cat_sf"/>
</dbReference>
<evidence type="ECO:0000256" key="8">
    <source>
        <dbReference type="ARBA" id="ARBA00023306"/>
    </source>
</evidence>
<dbReference type="PROSITE" id="PS01011">
    <property type="entry name" value="FOLYLPOLYGLU_SYNT_1"/>
    <property type="match status" value="1"/>
</dbReference>
<dbReference type="PANTHER" id="PTHR43692:SF1">
    <property type="entry name" value="UDP-N-ACETYLMURAMOYLALANINE--D-GLUTAMATE LIGASE"/>
    <property type="match status" value="1"/>
</dbReference>
<comment type="pathway">
    <text evidence="2 9 10">Cell wall biogenesis; peptidoglycan biosynthesis.</text>
</comment>
<dbReference type="Pfam" id="PF08245">
    <property type="entry name" value="Mur_ligase_M"/>
    <property type="match status" value="1"/>
</dbReference>
<dbReference type="SUPFAM" id="SSF53244">
    <property type="entry name" value="MurD-like peptide ligases, peptide-binding domain"/>
    <property type="match status" value="1"/>
</dbReference>
<keyword evidence="14" id="KW-1185">Reference proteome</keyword>
<organism evidence="13 14">
    <name type="scientific">Agaribacillus aureus</name>
    <dbReference type="NCBI Taxonomy" id="3051825"/>
    <lineage>
        <taxon>Bacteria</taxon>
        <taxon>Pseudomonadati</taxon>
        <taxon>Bacteroidota</taxon>
        <taxon>Cytophagia</taxon>
        <taxon>Cytophagales</taxon>
        <taxon>Splendidivirgaceae</taxon>
        <taxon>Agaribacillus</taxon>
    </lineage>
</organism>
<keyword evidence="9 10" id="KW-0961">Cell wall biogenesis/degradation</keyword>
<evidence type="ECO:0000259" key="11">
    <source>
        <dbReference type="Pfam" id="PF02875"/>
    </source>
</evidence>
<feature type="domain" description="Mur ligase central" evidence="12">
    <location>
        <begin position="108"/>
        <end position="288"/>
    </location>
</feature>
<evidence type="ECO:0000256" key="7">
    <source>
        <dbReference type="ARBA" id="ARBA00022840"/>
    </source>
</evidence>
<keyword evidence="6 9" id="KW-0547">Nucleotide-binding</keyword>
<evidence type="ECO:0000259" key="12">
    <source>
        <dbReference type="Pfam" id="PF08245"/>
    </source>
</evidence>
<dbReference type="GO" id="GO:0008764">
    <property type="term" value="F:UDP-N-acetylmuramoylalanine-D-glutamate ligase activity"/>
    <property type="evidence" value="ECO:0007669"/>
    <property type="project" value="UniProtKB-EC"/>
</dbReference>
<evidence type="ECO:0000256" key="6">
    <source>
        <dbReference type="ARBA" id="ARBA00022741"/>
    </source>
</evidence>
<evidence type="ECO:0000313" key="13">
    <source>
        <dbReference type="EMBL" id="MDN5211567.1"/>
    </source>
</evidence>
<gene>
    <name evidence="9 13" type="primary">murD</name>
    <name evidence="13" type="ORF">QQ020_05880</name>
</gene>
<dbReference type="RefSeq" id="WP_346756897.1">
    <property type="nucleotide sequence ID" value="NZ_JAUJEB010000001.1"/>
</dbReference>
<comment type="function">
    <text evidence="9 10">Cell wall formation. Catalyzes the addition of glutamate to the nucleotide precursor UDP-N-acetylmuramoyl-L-alanine (UMA).</text>
</comment>
<evidence type="ECO:0000256" key="5">
    <source>
        <dbReference type="ARBA" id="ARBA00022618"/>
    </source>
</evidence>
<evidence type="ECO:0000313" key="14">
    <source>
        <dbReference type="Proteomes" id="UP001172083"/>
    </source>
</evidence>
<dbReference type="SUPFAM" id="SSF53623">
    <property type="entry name" value="MurD-like peptide ligases, catalytic domain"/>
    <property type="match status" value="1"/>
</dbReference>
<dbReference type="Gene3D" id="3.40.50.720">
    <property type="entry name" value="NAD(P)-binding Rossmann-like Domain"/>
    <property type="match status" value="1"/>
</dbReference>
<dbReference type="EMBL" id="JAUJEB010000001">
    <property type="protein sequence ID" value="MDN5211567.1"/>
    <property type="molecule type" value="Genomic_DNA"/>
</dbReference>
<feature type="domain" description="Mur ligase C-terminal" evidence="11">
    <location>
        <begin position="310"/>
        <end position="423"/>
    </location>
</feature>
<dbReference type="Gene3D" id="3.40.1190.10">
    <property type="entry name" value="Mur-like, catalytic domain"/>
    <property type="match status" value="1"/>
</dbReference>
<dbReference type="HAMAP" id="MF_00639">
    <property type="entry name" value="MurD"/>
    <property type="match status" value="1"/>
</dbReference>
<dbReference type="NCBIfam" id="TIGR01087">
    <property type="entry name" value="murD"/>
    <property type="match status" value="1"/>
</dbReference>
<dbReference type="EC" id="6.3.2.9" evidence="9 10"/>
<dbReference type="InterPro" id="IPR036615">
    <property type="entry name" value="Mur_ligase_C_dom_sf"/>
</dbReference>
<dbReference type="Pfam" id="PF02875">
    <property type="entry name" value="Mur_ligase_C"/>
    <property type="match status" value="1"/>
</dbReference>
<name>A0ABT8L1E5_9BACT</name>
<comment type="caution">
    <text evidence="13">The sequence shown here is derived from an EMBL/GenBank/DDBJ whole genome shotgun (WGS) entry which is preliminary data.</text>
</comment>